<keyword evidence="1" id="KW-1133">Transmembrane helix</keyword>
<dbReference type="InterPro" id="IPR046739">
    <property type="entry name" value="DUF6789"/>
</dbReference>
<organism evidence="2 3">
    <name type="scientific">Bradyrhizobium aeschynomenes</name>
    <dbReference type="NCBI Taxonomy" id="2734909"/>
    <lineage>
        <taxon>Bacteria</taxon>
        <taxon>Pseudomonadati</taxon>
        <taxon>Pseudomonadota</taxon>
        <taxon>Alphaproteobacteria</taxon>
        <taxon>Hyphomicrobiales</taxon>
        <taxon>Nitrobacteraceae</taxon>
        <taxon>Bradyrhizobium</taxon>
    </lineage>
</organism>
<name>A0ABX2C617_9BRAD</name>
<evidence type="ECO:0000313" key="2">
    <source>
        <dbReference type="EMBL" id="NPU63734.1"/>
    </source>
</evidence>
<comment type="caution">
    <text evidence="2">The sequence shown here is derived from an EMBL/GenBank/DDBJ whole genome shotgun (WGS) entry which is preliminary data.</text>
</comment>
<dbReference type="EMBL" id="JABFDN010000001">
    <property type="protein sequence ID" value="NPU63734.1"/>
    <property type="molecule type" value="Genomic_DNA"/>
</dbReference>
<evidence type="ECO:0000313" key="3">
    <source>
        <dbReference type="Proteomes" id="UP000886476"/>
    </source>
</evidence>
<feature type="transmembrane region" description="Helical" evidence="1">
    <location>
        <begin position="102"/>
        <end position="126"/>
    </location>
</feature>
<proteinExistence type="predicted"/>
<feature type="transmembrane region" description="Helical" evidence="1">
    <location>
        <begin position="12"/>
        <end position="33"/>
    </location>
</feature>
<sequence length="176" mass="18628">MRQSGGPTRSRFLRWIWTSVVASGCGTLAHLALMELKRWTHLLPQFDPSSAIRDALSPMLADATPHEPALWLASQLNGAFLIGLLFGRVFHRLPGRSGVAKGFVLGLAGWLLLGIVLFPAIGFGPFATSLGLGAGPALFSLAMVEAYSLVLGAVYAALQTPDQSHDPPRAQGPATS</sequence>
<evidence type="ECO:0000256" key="1">
    <source>
        <dbReference type="SAM" id="Phobius"/>
    </source>
</evidence>
<gene>
    <name evidence="2" type="ORF">HL667_01855</name>
</gene>
<feature type="transmembrane region" description="Helical" evidence="1">
    <location>
        <begin position="138"/>
        <end position="158"/>
    </location>
</feature>
<keyword evidence="3" id="KW-1185">Reference proteome</keyword>
<protein>
    <submittedName>
        <fullName evidence="2">Uncharacterized protein</fullName>
    </submittedName>
</protein>
<dbReference type="Pfam" id="PF20587">
    <property type="entry name" value="DUF6789"/>
    <property type="match status" value="1"/>
</dbReference>
<feature type="transmembrane region" description="Helical" evidence="1">
    <location>
        <begin position="69"/>
        <end position="90"/>
    </location>
</feature>
<dbReference type="PROSITE" id="PS51257">
    <property type="entry name" value="PROKAR_LIPOPROTEIN"/>
    <property type="match status" value="1"/>
</dbReference>
<dbReference type="Proteomes" id="UP000886476">
    <property type="component" value="Unassembled WGS sequence"/>
</dbReference>
<keyword evidence="1" id="KW-0812">Transmembrane</keyword>
<reference evidence="2" key="1">
    <citation type="submission" date="2020-05" db="EMBL/GenBank/DDBJ databases">
        <title>Nod-independent and nitrogen-fixing Bradyrhizobium aeschynomene sp. nov. isolated from nodules of Aeschynomene indica.</title>
        <authorList>
            <person name="Zhang Z."/>
        </authorList>
    </citation>
    <scope>NUCLEOTIDE SEQUENCE</scope>
    <source>
        <strain evidence="2">83012</strain>
    </source>
</reference>
<accession>A0ABX2C617</accession>
<keyword evidence="1" id="KW-0472">Membrane</keyword>